<evidence type="ECO:0000313" key="7">
    <source>
        <dbReference type="Proteomes" id="UP000248291"/>
    </source>
</evidence>
<reference evidence="5 8" key="3">
    <citation type="submission" date="2018-08" db="EMBL/GenBank/DDBJ databases">
        <title>Recombination of ecologically and evolutionarily significant loci maintains genetic cohesion in the Pseudomonas syringae species complex.</title>
        <authorList>
            <person name="Dillon M."/>
            <person name="Thakur S."/>
            <person name="Almeida R.N.D."/>
            <person name="Weir B.S."/>
            <person name="Guttman D.S."/>
        </authorList>
    </citation>
    <scope>NUCLEOTIDE SEQUENCE [LARGE SCALE GENOMIC DNA]</scope>
    <source>
        <strain evidence="5 8">ICMP 19074</strain>
    </source>
</reference>
<keyword evidence="2" id="KW-0732">Signal</keyword>
<evidence type="ECO:0000313" key="5">
    <source>
        <dbReference type="EMBL" id="RMQ25297.1"/>
    </source>
</evidence>
<reference evidence="4 7" key="2">
    <citation type="submission" date="2018-04" db="EMBL/GenBank/DDBJ databases">
        <title>Draft genome sequence of Pseudomonas syringae pv. actinidiae biovar 3 strains isolated from kiwifruit in Kagawa prefecture.</title>
        <authorList>
            <person name="Tabuchi M."/>
            <person name="Saito M."/>
            <person name="Fujiwara S."/>
            <person name="Sasa N."/>
            <person name="Akimitsu K."/>
            <person name="Gomi K."/>
            <person name="Konishi-Sugita S."/>
            <person name="Hamano K."/>
            <person name="Kataoka I."/>
        </authorList>
    </citation>
    <scope>NUCLEOTIDE SEQUENCE [LARGE SCALE GENOMIC DNA]</scope>
    <source>
        <strain evidence="4 7">MAFF212211</strain>
    </source>
</reference>
<sequence length="130" mass="13877">MYRTARITLLGLVVGLSACAVQHPAPPRSQEPIPTQPGATRQGTTPAEPAKAPVAGPKTSASFAPPPGGGSRWDPRLGVYVMEGQPNTFYRQRTYYQWNNGWSWATNPNGPWQATDASGVPAGLGKQFSN</sequence>
<evidence type="ECO:0000313" key="3">
    <source>
        <dbReference type="EMBL" id="ATV18865.1"/>
    </source>
</evidence>
<feature type="signal peptide" evidence="2">
    <location>
        <begin position="1"/>
        <end position="20"/>
    </location>
</feature>
<dbReference type="AlphaFoldDB" id="A0A0K8LUR7"/>
<evidence type="ECO:0000313" key="4">
    <source>
        <dbReference type="EMBL" id="GBH18646.1"/>
    </source>
</evidence>
<gene>
    <name evidence="5" type="ORF">ALQ07_01442</name>
    <name evidence="3" type="ORF">CT122_20120</name>
    <name evidence="4" type="ORF">KPSA3_04635</name>
</gene>
<organism evidence="4 7">
    <name type="scientific">Pseudomonas syringae pv. actinidiae</name>
    <dbReference type="NCBI Taxonomy" id="103796"/>
    <lineage>
        <taxon>Bacteria</taxon>
        <taxon>Pseudomonadati</taxon>
        <taxon>Pseudomonadota</taxon>
        <taxon>Gammaproteobacteria</taxon>
        <taxon>Pseudomonadales</taxon>
        <taxon>Pseudomonadaceae</taxon>
        <taxon>Pseudomonas</taxon>
        <taxon>Pseudomonas syringae</taxon>
    </lineage>
</organism>
<dbReference type="PROSITE" id="PS51257">
    <property type="entry name" value="PROKAR_LIPOPROTEIN"/>
    <property type="match status" value="1"/>
</dbReference>
<dbReference type="Proteomes" id="UP000273140">
    <property type="component" value="Unassembled WGS sequence"/>
</dbReference>
<dbReference type="EMBL" id="RBRB01000387">
    <property type="protein sequence ID" value="RMQ25297.1"/>
    <property type="molecule type" value="Genomic_DNA"/>
</dbReference>
<feature type="region of interest" description="Disordered" evidence="1">
    <location>
        <begin position="109"/>
        <end position="130"/>
    </location>
</feature>
<protein>
    <submittedName>
        <fullName evidence="4">Catechol 2,3-dioxygenase or other lactoylglutathione lyase family enzyme</fullName>
    </submittedName>
    <submittedName>
        <fullName evidence="5">Lipoprotein</fullName>
    </submittedName>
</protein>
<keyword evidence="4" id="KW-0456">Lyase</keyword>
<evidence type="ECO:0000256" key="1">
    <source>
        <dbReference type="SAM" id="MobiDB-lite"/>
    </source>
</evidence>
<name>A0A0K8LUR7_PSESF</name>
<dbReference type="Proteomes" id="UP000230024">
    <property type="component" value="Chromosome"/>
</dbReference>
<dbReference type="EMBL" id="CP024712">
    <property type="protein sequence ID" value="ATV18865.1"/>
    <property type="molecule type" value="Genomic_DNA"/>
</dbReference>
<feature type="region of interest" description="Disordered" evidence="1">
    <location>
        <begin position="24"/>
        <end position="76"/>
    </location>
</feature>
<dbReference type="Proteomes" id="UP000248291">
    <property type="component" value="Unassembled WGS sequence"/>
</dbReference>
<dbReference type="EMBL" id="BGKA01000171">
    <property type="protein sequence ID" value="GBH18646.1"/>
    <property type="molecule type" value="Genomic_DNA"/>
</dbReference>
<accession>A0A0K8LUR7</accession>
<reference evidence="3 6" key="1">
    <citation type="submission" date="2017-11" db="EMBL/GenBank/DDBJ databases">
        <title>Complete DNA Sequence of Pseudomonas syringae pv. actinidiae, biovar 5 (Psa5).</title>
        <authorList>
            <person name="Butler M."/>
            <person name="Taiaroa G."/>
            <person name="Sumpter N."/>
            <person name="Poulter R."/>
        </authorList>
    </citation>
    <scope>NUCLEOTIDE SEQUENCE [LARGE SCALE GENOMIC DNA]</scope>
    <source>
        <strain evidence="3 6">MAFF212063</strain>
    </source>
</reference>
<keyword evidence="5" id="KW-0449">Lipoprotein</keyword>
<proteinExistence type="predicted"/>
<evidence type="ECO:0000256" key="2">
    <source>
        <dbReference type="SAM" id="SignalP"/>
    </source>
</evidence>
<dbReference type="GO" id="GO:0016829">
    <property type="term" value="F:lyase activity"/>
    <property type="evidence" value="ECO:0007669"/>
    <property type="project" value="UniProtKB-KW"/>
</dbReference>
<dbReference type="RefSeq" id="WP_003383059.1">
    <property type="nucleotide sequence ID" value="NZ_AP019411.1"/>
</dbReference>
<evidence type="ECO:0000313" key="6">
    <source>
        <dbReference type="Proteomes" id="UP000230024"/>
    </source>
</evidence>
<feature type="chain" id="PRO_5042679396" evidence="2">
    <location>
        <begin position="21"/>
        <end position="130"/>
    </location>
</feature>
<evidence type="ECO:0000313" key="8">
    <source>
        <dbReference type="Proteomes" id="UP000273140"/>
    </source>
</evidence>